<feature type="compositionally biased region" description="Pro residues" evidence="1">
    <location>
        <begin position="315"/>
        <end position="326"/>
    </location>
</feature>
<feature type="compositionally biased region" description="Basic and acidic residues" evidence="1">
    <location>
        <begin position="502"/>
        <end position="511"/>
    </location>
</feature>
<reference evidence="3 4" key="1">
    <citation type="submission" date="2020-08" db="EMBL/GenBank/DDBJ databases">
        <title>Sequencing the genomes of 1000 actinobacteria strains.</title>
        <authorList>
            <person name="Klenk H.-P."/>
        </authorList>
    </citation>
    <scope>NUCLEOTIDE SEQUENCE [LARGE SCALE GENOMIC DNA]</scope>
    <source>
        <strain evidence="3 4">DSM 102122</strain>
    </source>
</reference>
<dbReference type="InterPro" id="IPR052913">
    <property type="entry name" value="Glycopeptide_resist_protein"/>
</dbReference>
<feature type="compositionally biased region" description="Low complexity" evidence="1">
    <location>
        <begin position="223"/>
        <end position="244"/>
    </location>
</feature>
<organism evidence="3 4">
    <name type="scientific">Jiangella mangrovi</name>
    <dbReference type="NCBI Taxonomy" id="1524084"/>
    <lineage>
        <taxon>Bacteria</taxon>
        <taxon>Bacillati</taxon>
        <taxon>Actinomycetota</taxon>
        <taxon>Actinomycetes</taxon>
        <taxon>Jiangellales</taxon>
        <taxon>Jiangellaceae</taxon>
        <taxon>Jiangella</taxon>
    </lineage>
</organism>
<evidence type="ECO:0000313" key="3">
    <source>
        <dbReference type="EMBL" id="MBB5785925.1"/>
    </source>
</evidence>
<dbReference type="EMBL" id="JACHMM010000001">
    <property type="protein sequence ID" value="MBB5785925.1"/>
    <property type="molecule type" value="Genomic_DNA"/>
</dbReference>
<feature type="compositionally biased region" description="Low complexity" evidence="1">
    <location>
        <begin position="252"/>
        <end position="282"/>
    </location>
</feature>
<gene>
    <name evidence="3" type="ORF">HD601_000500</name>
</gene>
<dbReference type="Proteomes" id="UP000542813">
    <property type="component" value="Unassembled WGS sequence"/>
</dbReference>
<dbReference type="PANTHER" id="PTHR35788:SF1">
    <property type="entry name" value="EXPORTED PROTEIN"/>
    <property type="match status" value="1"/>
</dbReference>
<dbReference type="RefSeq" id="WP_184819022.1">
    <property type="nucleotide sequence ID" value="NZ_JACHMM010000001.1"/>
</dbReference>
<feature type="compositionally biased region" description="Low complexity" evidence="1">
    <location>
        <begin position="354"/>
        <end position="365"/>
    </location>
</feature>
<feature type="compositionally biased region" description="Low complexity" evidence="1">
    <location>
        <begin position="542"/>
        <end position="568"/>
    </location>
</feature>
<comment type="caution">
    <text evidence="3">The sequence shown here is derived from an EMBL/GenBank/DDBJ whole genome shotgun (WGS) entry which is preliminary data.</text>
</comment>
<feature type="region of interest" description="Disordered" evidence="1">
    <location>
        <begin position="18"/>
        <end position="623"/>
    </location>
</feature>
<evidence type="ECO:0000313" key="4">
    <source>
        <dbReference type="Proteomes" id="UP000542813"/>
    </source>
</evidence>
<protein>
    <submittedName>
        <fullName evidence="3">Vancomycin resistance protein YoaR</fullName>
    </submittedName>
</protein>
<feature type="compositionally biased region" description="Basic and acidic residues" evidence="1">
    <location>
        <begin position="94"/>
        <end position="105"/>
    </location>
</feature>
<feature type="compositionally biased region" description="Acidic residues" evidence="1">
    <location>
        <begin position="338"/>
        <end position="347"/>
    </location>
</feature>
<feature type="compositionally biased region" description="Low complexity" evidence="1">
    <location>
        <begin position="18"/>
        <end position="60"/>
    </location>
</feature>
<feature type="compositionally biased region" description="Low complexity" evidence="1">
    <location>
        <begin position="291"/>
        <end position="314"/>
    </location>
</feature>
<feature type="region of interest" description="Disordered" evidence="1">
    <location>
        <begin position="1190"/>
        <end position="1213"/>
    </location>
</feature>
<accession>A0A7W9GLE7</accession>
<feature type="compositionally biased region" description="Gly residues" evidence="1">
    <location>
        <begin position="599"/>
        <end position="622"/>
    </location>
</feature>
<dbReference type="AlphaFoldDB" id="A0A7W9GLE7"/>
<feature type="compositionally biased region" description="Gly residues" evidence="1">
    <location>
        <begin position="1195"/>
        <end position="1206"/>
    </location>
</feature>
<feature type="compositionally biased region" description="Low complexity" evidence="1">
    <location>
        <begin position="392"/>
        <end position="418"/>
    </location>
</feature>
<dbReference type="InterPro" id="IPR022029">
    <property type="entry name" value="YoaR-like_PG-bd"/>
</dbReference>
<name>A0A7W9GLE7_9ACTN</name>
<feature type="domain" description="YoaR-like putative peptidoglycan binding" evidence="2">
    <location>
        <begin position="737"/>
        <end position="807"/>
    </location>
</feature>
<evidence type="ECO:0000259" key="2">
    <source>
        <dbReference type="Pfam" id="PF12229"/>
    </source>
</evidence>
<keyword evidence="4" id="KW-1185">Reference proteome</keyword>
<feature type="compositionally biased region" description="Low complexity" evidence="1">
    <location>
        <begin position="484"/>
        <end position="501"/>
    </location>
</feature>
<evidence type="ECO:0000256" key="1">
    <source>
        <dbReference type="SAM" id="MobiDB-lite"/>
    </source>
</evidence>
<dbReference type="Pfam" id="PF04294">
    <property type="entry name" value="VanW"/>
    <property type="match status" value="1"/>
</dbReference>
<dbReference type="Pfam" id="PF12229">
    <property type="entry name" value="PG_binding_4"/>
    <property type="match status" value="2"/>
</dbReference>
<dbReference type="InterPro" id="IPR007391">
    <property type="entry name" value="Vancomycin_resist_VanW"/>
</dbReference>
<sequence length="1213" mass="124396">MRRTTIAASAATLAAKRAARARAAAASSDDAGADRASAAGAVKEATAASASGAATAATPPGDAPRDHGASRSNGADPRADRESRSGGADSAARSGHEAPRADAAERSPWAPPLERSQPSEQPRQGSDEQPRPQAQEWSPFSRPQKGSDSGRDQQAAQPSPEPSPWAPPAWAQRPDGSENGGRRPGPVELPTRRRSVIPPAGAMSDAQPPVLPETESAGPVQPSSAATRFAAGASAIAGAQAARARATEQPSAEQQPPVERQPVEQQRPVEQPRVEQQPQAEQPRAEEAPHTEPAAQQTEPAAQQTEPAAQQTEPAAPPAGPVPPPSLKTRFARPAEEPPAEPDQQDTPDDRTAEAAPAASSRPAPGKSNVKDRSRSGEQSPALDPRLSGPVPTAAEALAAMQAASATGATQAAPPQVASERPAPGRSNQRKRPSTEAPQVAAQSDDQGAEPKLSGPIPVPAAAERPEEPAAQAPEPRAQEQEPAEQPAPEQPAAEQQAPEQETPRTPREPGVRAAGIYTAPQRSGADQPTDLPTEALAAGDAPTMPAMPLPASLAAAEQAAGAKDAGSGSNGPGRSSRRQQQRSFGQAATAAALLDQPGGRGNGGGADGGCSGDGDGEGASGGRSKLRVAALVTAGVVVVLGIGYGVAYAVAGNSLARSATVAGIDIGGMTPEEAETALNEQLPALVDQPFHLTIGEGETSFELVPSAAGLTIDVPATIDAVPGGSANPVSLFRALLGGGETTPVAAVDHAALEASLAEIAAQADIEPVNGAVAFDGGEVVTSDPQPGRAVNADATIERLEGVFFGAESRVPLGDVPLVIDEVQPAVSAEEVQRAVAEFAEPAMSGPVTVVADDESVELPPELIGQALTMAPDDAGTLQPALDGAKLREVAIDVLAEVGQEGRDATVTIEDGEPVVVPAERGMGIAPESLSAALLPVLTAEGDAREATVELSEVDPALTTAAAEELGVTEVVAEFTTRFPHAEYRNVNIGTAAERIDNTLLLPGDEFSLNGIVGERTEANGFTEGTIINGGRLEESLGGGVSQVATTTFHAAFLAGLEDVEHHPHSIYFDRYPIGQEATVAWGSKDMRFKNDTPYGVVVDTSFTRSTPGNSGVLNVKIWSTEYYRVETSVSERSNFTSPQTIYDTSDNCSAQGGSQGFDITSFRQVFDLEGTLVKDESDPWTYNPNHRVICGPDPGEGNGSGGGGDEGGEDGE</sequence>
<dbReference type="PANTHER" id="PTHR35788">
    <property type="entry name" value="EXPORTED PROTEIN-RELATED"/>
    <property type="match status" value="1"/>
</dbReference>
<proteinExistence type="predicted"/>
<feature type="domain" description="YoaR-like putative peptidoglycan binding" evidence="2">
    <location>
        <begin position="849"/>
        <end position="939"/>
    </location>
</feature>